<evidence type="ECO:0000256" key="1">
    <source>
        <dbReference type="SAM" id="Phobius"/>
    </source>
</evidence>
<dbReference type="SUPFAM" id="SSF47781">
    <property type="entry name" value="RuvA domain 2-like"/>
    <property type="match status" value="1"/>
</dbReference>
<reference evidence="3 4" key="1">
    <citation type="journal article" date="2016" name="Nat. Commun.">
        <title>Thousands of microbial genomes shed light on interconnected biogeochemical processes in an aquifer system.</title>
        <authorList>
            <person name="Anantharaman K."/>
            <person name="Brown C.T."/>
            <person name="Hug L.A."/>
            <person name="Sharon I."/>
            <person name="Castelle C.J."/>
            <person name="Probst A.J."/>
            <person name="Thomas B.C."/>
            <person name="Singh A."/>
            <person name="Wilkins M.J."/>
            <person name="Karaoz U."/>
            <person name="Brodie E.L."/>
            <person name="Williams K.H."/>
            <person name="Hubbard S.S."/>
            <person name="Banfield J.F."/>
        </authorList>
    </citation>
    <scope>NUCLEOTIDE SEQUENCE [LARGE SCALE GENOMIC DNA]</scope>
</reference>
<gene>
    <name evidence="3" type="ORF">A2172_02675</name>
</gene>
<comment type="caution">
    <text evidence="3">The sequence shown here is derived from an EMBL/GenBank/DDBJ whole genome shotgun (WGS) entry which is preliminary data.</text>
</comment>
<keyword evidence="1" id="KW-0812">Transmembrane</keyword>
<evidence type="ECO:0000313" key="4">
    <source>
        <dbReference type="Proteomes" id="UP000176631"/>
    </source>
</evidence>
<dbReference type="GO" id="GO:0006281">
    <property type="term" value="P:DNA repair"/>
    <property type="evidence" value="ECO:0007669"/>
    <property type="project" value="InterPro"/>
</dbReference>
<dbReference type="EMBL" id="MHCP01000028">
    <property type="protein sequence ID" value="OGY23252.1"/>
    <property type="molecule type" value="Genomic_DNA"/>
</dbReference>
<sequence length="129" mass="13980">MAAQKEGVERAFSLVKEYQVSLILALAGLAFIGVGLSAGKLFSNNSEPQFIAGEKSQTQATNNVQAEISDKININTATEKELDSLPGIGPVRAEKIIENRPYESIEDLLNKKVLGEATFENIKDKIATE</sequence>
<protein>
    <recommendedName>
        <fullName evidence="2">Helix-hairpin-helix DNA-binding motif class 1 domain-containing protein</fullName>
    </recommendedName>
</protein>
<proteinExistence type="predicted"/>
<feature type="domain" description="Helix-hairpin-helix DNA-binding motif class 1" evidence="2">
    <location>
        <begin position="106"/>
        <end position="125"/>
    </location>
</feature>
<organism evidence="3 4">
    <name type="scientific">Candidatus Woykebacteria bacterium RBG_13_40_15</name>
    <dbReference type="NCBI Taxonomy" id="1802593"/>
    <lineage>
        <taxon>Bacteria</taxon>
        <taxon>Candidatus Woykeibacteriota</taxon>
    </lineage>
</organism>
<dbReference type="InterPro" id="IPR003583">
    <property type="entry name" value="Hlx-hairpin-Hlx_DNA-bd_motif"/>
</dbReference>
<dbReference type="PANTHER" id="PTHR21180:SF32">
    <property type="entry name" value="ENDONUCLEASE_EXONUCLEASE_PHOSPHATASE FAMILY DOMAIN-CONTAINING PROTEIN 1"/>
    <property type="match status" value="1"/>
</dbReference>
<dbReference type="AlphaFoldDB" id="A0A1G1W6B5"/>
<accession>A0A1G1W6B5</accession>
<dbReference type="PANTHER" id="PTHR21180">
    <property type="entry name" value="ENDONUCLEASE/EXONUCLEASE/PHOSPHATASE FAMILY DOMAIN-CONTAINING PROTEIN 1"/>
    <property type="match status" value="1"/>
</dbReference>
<dbReference type="GO" id="GO:0015627">
    <property type="term" value="C:type II protein secretion system complex"/>
    <property type="evidence" value="ECO:0007669"/>
    <property type="project" value="TreeGrafter"/>
</dbReference>
<dbReference type="SMART" id="SM00278">
    <property type="entry name" value="HhH1"/>
    <property type="match status" value="2"/>
</dbReference>
<dbReference type="STRING" id="1802593.A2172_02675"/>
<dbReference type="InterPro" id="IPR010994">
    <property type="entry name" value="RuvA_2-like"/>
</dbReference>
<evidence type="ECO:0000259" key="2">
    <source>
        <dbReference type="SMART" id="SM00278"/>
    </source>
</evidence>
<dbReference type="InterPro" id="IPR051675">
    <property type="entry name" value="Endo/Exo/Phosphatase_dom_1"/>
</dbReference>
<feature type="domain" description="Helix-hairpin-helix DNA-binding motif class 1" evidence="2">
    <location>
        <begin position="80"/>
        <end position="99"/>
    </location>
</feature>
<feature type="transmembrane region" description="Helical" evidence="1">
    <location>
        <begin position="20"/>
        <end position="39"/>
    </location>
</feature>
<keyword evidence="1" id="KW-0472">Membrane</keyword>
<dbReference type="Proteomes" id="UP000176631">
    <property type="component" value="Unassembled WGS sequence"/>
</dbReference>
<evidence type="ECO:0000313" key="3">
    <source>
        <dbReference type="EMBL" id="OGY23252.1"/>
    </source>
</evidence>
<name>A0A1G1W6B5_9BACT</name>
<dbReference type="GO" id="GO:0003677">
    <property type="term" value="F:DNA binding"/>
    <property type="evidence" value="ECO:0007669"/>
    <property type="project" value="InterPro"/>
</dbReference>
<keyword evidence="1" id="KW-1133">Transmembrane helix</keyword>
<dbReference type="Pfam" id="PF12836">
    <property type="entry name" value="HHH_3"/>
    <property type="match status" value="1"/>
</dbReference>
<dbReference type="Gene3D" id="1.10.150.320">
    <property type="entry name" value="Photosystem II 12 kDa extrinsic protein"/>
    <property type="match status" value="1"/>
</dbReference>
<dbReference type="GO" id="GO:0015628">
    <property type="term" value="P:protein secretion by the type II secretion system"/>
    <property type="evidence" value="ECO:0007669"/>
    <property type="project" value="TreeGrafter"/>
</dbReference>